<dbReference type="AlphaFoldDB" id="A0AAW2KAY1"/>
<feature type="region of interest" description="Disordered" evidence="1">
    <location>
        <begin position="20"/>
        <end position="80"/>
    </location>
</feature>
<organism evidence="2">
    <name type="scientific">Sesamum radiatum</name>
    <name type="common">Black benniseed</name>
    <dbReference type="NCBI Taxonomy" id="300843"/>
    <lineage>
        <taxon>Eukaryota</taxon>
        <taxon>Viridiplantae</taxon>
        <taxon>Streptophyta</taxon>
        <taxon>Embryophyta</taxon>
        <taxon>Tracheophyta</taxon>
        <taxon>Spermatophyta</taxon>
        <taxon>Magnoliopsida</taxon>
        <taxon>eudicotyledons</taxon>
        <taxon>Gunneridae</taxon>
        <taxon>Pentapetalae</taxon>
        <taxon>asterids</taxon>
        <taxon>lamiids</taxon>
        <taxon>Lamiales</taxon>
        <taxon>Pedaliaceae</taxon>
        <taxon>Sesamum</taxon>
    </lineage>
</organism>
<protein>
    <submittedName>
        <fullName evidence="2">Uncharacterized protein</fullName>
    </submittedName>
</protein>
<accession>A0AAW2KAY1</accession>
<evidence type="ECO:0000313" key="2">
    <source>
        <dbReference type="EMBL" id="KAL0303221.1"/>
    </source>
</evidence>
<reference evidence="2" key="2">
    <citation type="journal article" date="2024" name="Plant">
        <title>Genomic evolution and insights into agronomic trait innovations of Sesamum species.</title>
        <authorList>
            <person name="Miao H."/>
            <person name="Wang L."/>
            <person name="Qu L."/>
            <person name="Liu H."/>
            <person name="Sun Y."/>
            <person name="Le M."/>
            <person name="Wang Q."/>
            <person name="Wei S."/>
            <person name="Zheng Y."/>
            <person name="Lin W."/>
            <person name="Duan Y."/>
            <person name="Cao H."/>
            <person name="Xiong S."/>
            <person name="Wang X."/>
            <person name="Wei L."/>
            <person name="Li C."/>
            <person name="Ma Q."/>
            <person name="Ju M."/>
            <person name="Zhao R."/>
            <person name="Li G."/>
            <person name="Mu C."/>
            <person name="Tian Q."/>
            <person name="Mei H."/>
            <person name="Zhang T."/>
            <person name="Gao T."/>
            <person name="Zhang H."/>
        </authorList>
    </citation>
    <scope>NUCLEOTIDE SEQUENCE</scope>
    <source>
        <strain evidence="2">G02</strain>
    </source>
</reference>
<evidence type="ECO:0000256" key="1">
    <source>
        <dbReference type="SAM" id="MobiDB-lite"/>
    </source>
</evidence>
<reference evidence="2" key="1">
    <citation type="submission" date="2020-06" db="EMBL/GenBank/DDBJ databases">
        <authorList>
            <person name="Li T."/>
            <person name="Hu X."/>
            <person name="Zhang T."/>
            <person name="Song X."/>
            <person name="Zhang H."/>
            <person name="Dai N."/>
            <person name="Sheng W."/>
            <person name="Hou X."/>
            <person name="Wei L."/>
        </authorList>
    </citation>
    <scope>NUCLEOTIDE SEQUENCE</scope>
    <source>
        <strain evidence="2">G02</strain>
        <tissue evidence="2">Leaf</tissue>
    </source>
</reference>
<name>A0AAW2KAY1_SESRA</name>
<feature type="compositionally biased region" description="Polar residues" evidence="1">
    <location>
        <begin position="46"/>
        <end position="63"/>
    </location>
</feature>
<feature type="compositionally biased region" description="Basic and acidic residues" evidence="1">
    <location>
        <begin position="69"/>
        <end position="80"/>
    </location>
</feature>
<gene>
    <name evidence="2" type="ORF">Sradi_6190200</name>
</gene>
<comment type="caution">
    <text evidence="2">The sequence shown here is derived from an EMBL/GenBank/DDBJ whole genome shotgun (WGS) entry which is preliminary data.</text>
</comment>
<sequence length="80" mass="8432">MQLGRKVGVLPLNVHLKGPLLRVDSKRPISPPAMVTSEGPAKRTRASSQGTPPTGSSKRSATQPPLPPIKEEKGVSSRPS</sequence>
<proteinExistence type="predicted"/>
<dbReference type="EMBL" id="JACGWJ010000029">
    <property type="protein sequence ID" value="KAL0303221.1"/>
    <property type="molecule type" value="Genomic_DNA"/>
</dbReference>